<dbReference type="NCBIfam" id="TIGR01731">
    <property type="entry name" value="fil_hemag_20aa"/>
    <property type="match status" value="33"/>
</dbReference>
<dbReference type="GO" id="GO:0003824">
    <property type="term" value="F:catalytic activity"/>
    <property type="evidence" value="ECO:0007669"/>
    <property type="project" value="UniProtKB-ARBA"/>
</dbReference>
<dbReference type="Pfam" id="PF13332">
    <property type="entry name" value="Fil_haemagg_2"/>
    <property type="match status" value="3"/>
</dbReference>
<gene>
    <name evidence="4" type="ORF">F889_00935</name>
</gene>
<dbReference type="InterPro" id="IPR008619">
    <property type="entry name" value="Filamentous_hemagglutn_rpt"/>
</dbReference>
<dbReference type="PATRIC" id="fig|1217695.3.peg.908"/>
<name>N9PP62_9GAMM</name>
<reference evidence="4 5" key="1">
    <citation type="submission" date="2013-02" db="EMBL/GenBank/DDBJ databases">
        <title>The Genome Sequence of Acinetobacter sp. NIPH 1859.</title>
        <authorList>
            <consortium name="The Broad Institute Genome Sequencing Platform"/>
            <consortium name="The Broad Institute Genome Sequencing Center for Infectious Disease"/>
            <person name="Cerqueira G."/>
            <person name="Feldgarden M."/>
            <person name="Courvalin P."/>
            <person name="Perichon B."/>
            <person name="Grillot-Courvalin C."/>
            <person name="Clermont D."/>
            <person name="Rocha E."/>
            <person name="Yoon E.-J."/>
            <person name="Nemec A."/>
            <person name="Walker B."/>
            <person name="Young S.K."/>
            <person name="Zeng Q."/>
            <person name="Gargeya S."/>
            <person name="Fitzgerald M."/>
            <person name="Haas B."/>
            <person name="Abouelleil A."/>
            <person name="Alvarado L."/>
            <person name="Arachchi H.M."/>
            <person name="Berlin A.M."/>
            <person name="Chapman S.B."/>
            <person name="Dewar J."/>
            <person name="Goldberg J."/>
            <person name="Griggs A."/>
            <person name="Gujja S."/>
            <person name="Hansen M."/>
            <person name="Howarth C."/>
            <person name="Imamovic A."/>
            <person name="Larimer J."/>
            <person name="McCowan C."/>
            <person name="Murphy C."/>
            <person name="Neiman D."/>
            <person name="Pearson M."/>
            <person name="Priest M."/>
            <person name="Roberts A."/>
            <person name="Saif S."/>
            <person name="Shea T."/>
            <person name="Sisk P."/>
            <person name="Sykes S."/>
            <person name="Wortman J."/>
            <person name="Nusbaum C."/>
            <person name="Birren B."/>
        </authorList>
    </citation>
    <scope>NUCLEOTIDE SEQUENCE [LARGE SCALE GENOMIC DNA]</scope>
    <source>
        <strain evidence="4 5">NIPH 1859</strain>
    </source>
</reference>
<dbReference type="Pfam" id="PF05594">
    <property type="entry name" value="Fil_haemagg"/>
    <property type="match status" value="10"/>
</dbReference>
<feature type="region of interest" description="Disordered" evidence="1">
    <location>
        <begin position="2210"/>
        <end position="2237"/>
    </location>
</feature>
<dbReference type="RefSeq" id="WP_005270926.1">
    <property type="nucleotide sequence ID" value="NZ_KB850194.1"/>
</dbReference>
<dbReference type="HOGENOM" id="CLU_000043_8_0_6"/>
<feature type="region of interest" description="Disordered" evidence="1">
    <location>
        <begin position="457"/>
        <end position="490"/>
    </location>
</feature>
<feature type="compositionally biased region" description="Polar residues" evidence="1">
    <location>
        <begin position="3256"/>
        <end position="3268"/>
    </location>
</feature>
<feature type="compositionally biased region" description="Basic and acidic residues" evidence="1">
    <location>
        <begin position="3229"/>
        <end position="3239"/>
    </location>
</feature>
<dbReference type="SMART" id="SM00912">
    <property type="entry name" value="Haemagg_act"/>
    <property type="match status" value="1"/>
</dbReference>
<dbReference type="InterPro" id="IPR011050">
    <property type="entry name" value="Pectin_lyase_fold/virulence"/>
</dbReference>
<dbReference type="SUPFAM" id="SSF51126">
    <property type="entry name" value="Pectin lyase-like"/>
    <property type="match status" value="1"/>
</dbReference>
<dbReference type="Proteomes" id="UP000013009">
    <property type="component" value="Unassembled WGS sequence"/>
</dbReference>
<evidence type="ECO:0000313" key="5">
    <source>
        <dbReference type="Proteomes" id="UP000013009"/>
    </source>
</evidence>
<dbReference type="EMBL" id="APRZ01000011">
    <property type="protein sequence ID" value="ENX35268.1"/>
    <property type="molecule type" value="Genomic_DNA"/>
</dbReference>
<organism evidence="4 5">
    <name type="scientific">Acinetobacter colistiniresistens</name>
    <dbReference type="NCBI Taxonomy" id="280145"/>
    <lineage>
        <taxon>Bacteria</taxon>
        <taxon>Pseudomonadati</taxon>
        <taxon>Pseudomonadota</taxon>
        <taxon>Gammaproteobacteria</taxon>
        <taxon>Moraxellales</taxon>
        <taxon>Moraxellaceae</taxon>
        <taxon>Acinetobacter</taxon>
    </lineage>
</organism>
<protein>
    <recommendedName>
        <fullName evidence="3">Filamentous haemagglutinin FhaB/tRNA nuclease CdiA-like TPS domain-containing protein</fullName>
    </recommendedName>
</protein>
<comment type="caution">
    <text evidence="4">The sequence shown here is derived from an EMBL/GenBank/DDBJ whole genome shotgun (WGS) entry which is preliminary data.</text>
</comment>
<feature type="domain" description="Filamentous haemagglutinin FhaB/tRNA nuclease CdiA-like TPS" evidence="3">
    <location>
        <begin position="99"/>
        <end position="219"/>
    </location>
</feature>
<dbReference type="Gene3D" id="2.160.20.10">
    <property type="entry name" value="Single-stranded right-handed beta-helix, Pectin lyase-like"/>
    <property type="match status" value="1"/>
</dbReference>
<dbReference type="SUPFAM" id="SSF56954">
    <property type="entry name" value="Outer membrane efflux proteins (OEP)"/>
    <property type="match status" value="1"/>
</dbReference>
<dbReference type="InterPro" id="IPR024973">
    <property type="entry name" value="ESPR"/>
</dbReference>
<feature type="transmembrane region" description="Helical" evidence="2">
    <location>
        <begin position="56"/>
        <end position="77"/>
    </location>
</feature>
<accession>N9PP62</accession>
<keyword evidence="2" id="KW-0472">Membrane</keyword>
<keyword evidence="2" id="KW-0812">Transmembrane</keyword>
<evidence type="ECO:0000313" key="4">
    <source>
        <dbReference type="EMBL" id="ENX35268.1"/>
    </source>
</evidence>
<keyword evidence="2" id="KW-1133">Transmembrane helix</keyword>
<dbReference type="Pfam" id="PF13018">
    <property type="entry name" value="ESPR"/>
    <property type="match status" value="1"/>
</dbReference>
<evidence type="ECO:0000256" key="2">
    <source>
        <dbReference type="SAM" id="Phobius"/>
    </source>
</evidence>
<feature type="compositionally biased region" description="Low complexity" evidence="1">
    <location>
        <begin position="460"/>
        <end position="471"/>
    </location>
</feature>
<dbReference type="Pfam" id="PF05860">
    <property type="entry name" value="TPS"/>
    <property type="match status" value="1"/>
</dbReference>
<feature type="region of interest" description="Disordered" evidence="1">
    <location>
        <begin position="3201"/>
        <end position="3268"/>
    </location>
</feature>
<dbReference type="InterPro" id="IPR025157">
    <property type="entry name" value="Hemagglutinin_rpt"/>
</dbReference>
<feature type="region of interest" description="Disordered" evidence="1">
    <location>
        <begin position="3426"/>
        <end position="3449"/>
    </location>
</feature>
<evidence type="ECO:0000259" key="3">
    <source>
        <dbReference type="SMART" id="SM00912"/>
    </source>
</evidence>
<dbReference type="InterPro" id="IPR012334">
    <property type="entry name" value="Pectin_lyas_fold"/>
</dbReference>
<feature type="compositionally biased region" description="Polar residues" evidence="1">
    <location>
        <begin position="479"/>
        <end position="488"/>
    </location>
</feature>
<sequence>MNKNRYRVIFSQARGMFIAVAEIVKSRTKTAGQSGSTVTDAIETSAVHAYKKLNPLNFAVISLLGAVVYTMPLSSIANTQIIADRSAPNNQQPQILNSANGTVQVNIQTPSAGGVSRNTYKQFDVGQEGAILNNARNNTQTQIGGWVQGNSNLARGEAKVILNEVNSSNPSQLRGYLEVAGKSAQVVIANPAGLVCDGCGVINADRFTLTTGQAVMNQGYLESFRVREGQVTIEGKGLNGSLTPFTDIYAQALKVNAGLYAKELNVVLGQNDIQVKDQTTPQYTPNPNGSGASSNLSGFALDVGKLGGMYAGKIFLVGTEQGLGVRNAGSISSTESTLKLNANGDLINQGNIVAAKDQIELKAQNISNTGNISSTNNKIQLQATDISNAGLIASMDEVKLDAKGNINNNQGVINAGRIDLTAKNLSNEKGQIEQVGGSKLKLSANSLDNQQGRIGRAVADSSNGNSGSDNNTAPPTVKNPGQNSSAQDASKVEVVAPTDVQPKTFADGVIQVENQLNNQSGKISNNNDLTLTVRDKINNTGGELQLPELKFAGQEFENQGGKLSANQIDIQASKVNNQQGQLNAVQALDIRSQQLNNQAGSIQSQQALKIDSKNINNQEGKLLAVSNVELQTEQLNNQKGVIASTKQDVAIKADRLDNSAGQISGQQLSIESQQINNQSGMLQSQSKDLVLKATQIENGISKDTAGNIIAAKNLNIQSQQLKNTGQIYAGDSAQLHVSQLQQHGQLAAQNQIKVQAEQIQSNADSVWAAGLSADGKLNNDAATLEITAQDVQIAGKLLAGAHASVKASNTADLSDSAAQAKKIQVETTALKTNRAKFIAEQQLNLKASQSIENEQGQYSATDIQLDTQKLNNNKGLIQHTGTADFALNIADRIDNNAGKIISNAAHTEIKTKNLSSIDGAILHAGDQQLKITAQDLQGQQGKIQSNGNMQLELGSANLDRATTSAKSIELRADSLSHQKGQMLQTAEDGSLQLTVNKELNNREGEISAAGNSSIKAQSLNNQTGKVLSNGQLDLSVTDLNNESGTIYADKKLNIEVKQGLNNQQGLIASQQALALKAQDLNNQKGQIQSGQASVNLNVAGSLNNQAGTIQSAQALQLNTAQLDNRTGKLIAGSDAVLNAAQLNNQSGTIYAKKQLDLHVAGTTDNSAGVIAAEQALNLTSNQLLNHAGQIRSENADLNLTINQDVENDTGLIAAAKNLNLTAQHVSSKQGKIQAGGSSKLQLKSLDNTEGVVYAAEQLELTATESLNNQKGTIAAEKQADLQAGTINNEAGQIRSQQDQLTLNVQNDLNNFSGEISAAKDIKIKAKNIANKQAKVVAGQSLQVDAQQIDNTEGVLYAKAQQNLTVSEHLNNQSGTVVANQQLQVNAGALNNNAGKIRSEQNQLDLHIQNRLDNQSGEIFAGSHAKINAAEFNNQQGVVYSKQDLGLDVVQLKNQQGQIFAEGQAQLNVKGSIDNHKGVLAAKQNLDIQTGALNNQEGTLRSENADLNVHAQGQLINQQGDIYAGQNLTLNSLGLDNSTGQIAAKNQLSINTQQQQLTNQQGKILAKTVDLTTGLVDNQAGLIQAEQSVKINTNQQALLNNNSGEQGGILSQGSIDLNVSTLENQKGYIASMDTQQITAQNIGNQAGQIISQTDLNIQQQQNGGAIQNNAGTIQAQKNLNLSVDHIDNSGVGSQITAGEKLTIHANDVINSQTKDGKVAGGLNAKNLELHAQRLDNQSGVIRANDQAQLNIQAQLKNQAGTISSLNQLRIGTAEKGLNIDNTGGELLAKNQLDIQANELVNQGKIISEGNVEIDLKQDFTHTQDGKIGANGLLKLSTEKNIINRSELTAGQKIILNAQNIDNQKDATISANELHLLAQNTLHNQGLINGGDLTHIQANRVWNDGARIYGTHVAIQANTLDNQSNLAGTGAVIASRGDMDLGIGTLNNRSGGEVKDNGRDNAWIFSAGNLNIGGSLDSNLKAQGSADKIYNGSAVIESIGDMHLGAHRIENMNENLVIQLIEKNRERVTEYGKDGQTWDSKDVRLGKSKRGLSNAILFVPDVEGGAATREIGEDWTRYEFTKVHSADEVQSTSPGQIIAGGNLSFSPDANFLNKDSQVLVGQSILNGVGSITNESTDLRNIDKVENGTSQWHSVGWNRLKTKHKHKWGSKVNYQPSDVVTTQPIRLGEIKEHTLNTSTNPTENIKQQSIQQHVDQAQTGNQAQRDNQHSQNQQIDVNAGQVTSDLDVTIKKPDGLNALNVDSKAELEGGQQQNVDEVKSTQLDGVKKDASAIHQSDDVTVRTITQDHIRLPSNALLITTKDSQAQHLVETDPAFTNYKKWLSSDHMIKALGLDPALQQKRLGDGYYEQRLVQDQVAKLTGRRFLDGYGSDEDQYKALMNNGASFAKQYKLQPGIALTPEQIAQLTSDIVWLEEKTIILADGSSTKALVPQVYVKARVGDLRGDGTLISADSIQLDVKDNVINSGTIAGRQAVVLNAENIDVLNGRIQASQVGLTTKKDLNIIGGQIHAQDKVDLNVGNNLNLSSSTQSSENKIGESLFTRTGIDRVAGIYTKAPSEIKTIDSENLKTSISVRVGGDATIKGAEIINENGSSLIKTQGNLNIGTIQTEVNNHGYVDDKNYNQSIRRIDQGSKISGLGSIDLSANKIEGKAVNLESRSGNILLNTKQGIQLENGNNLHSTDTSSTGKSGGLLGGKTEHSEQWSSSQSIANQIKAGGNIVLNTKQGDIQATHLKAEAGKDIQIQAQQGNVALNSTINETSQSIASSSTDAIKYKNRQSGFVQQEIAQTELKAGQNVDINASKNIILEANKVEAGKNIIVGNTLMERQSDGQLKAKDGSTMPENVTLNTLETQNKQWDEQQEGYRGIAKELIKSVAIGATGLGLNKKISVGSSSSERTEKTLQQGNTLTAENIAIGSANNTTITSGNLTADNVHLSGKKVTLDAAKETEKQSIAKGEETVQGLGVKLNNDNIRLGGFVTEDTEQTTTTTKTTHKSGEINAKNITIEGTEGVDLRGQNIKATGDTVIDHGRGELNIGGYENTTTIEEKTKTEKVSTEVGVRNAYLDAANALIAVKDAIKALSQAKDAYNKAEKDYAAGRITKQALNDSKANIAMATTNLATAQIAAGAAAAGAAAAGSTSFGTGFTIGANGERIKTESTTKSLETQWQGSNLELNNLTLKSEGQNANIQGSNLRATGTTTFDGTKDLNITAGTERTQQESKTKTENQKITISSGGGGSASIGKQDSQSQSQSLNHVNSQVELNKVSGSLNNLNIKGGSVSIQDRGNLQVNNIHVESLQDTAQSSNSSKGGLIGGGTSGNVTLGVNQSKGNSDSAWVNNQSTLLIGNAQNDADLDAMGVKKVTNVGGVIANASKQTDGTLQDHGKLNFTGELELKDIQDHSNNKQSGFDLSTSVGKSTKGLDQNSSKFPNGSTTIGVNRSGQEIEQTTKATMGQGSVKNVADSTNRDINATQEITRDQTTGMLDGSVTVDHRLLSKDGRAEIVQEQKDLPENLRQSTENIVKALPDGEYKDKVLQTLNNVQSKLVTMPEEMKAGGEVLAEAYPEYIRNGGEPKDFEQMMNDPETLQLVKEVNEYTKQKASVEAELIKQGFSEEQASKVIDRIEEQVTQKNSNVREFDIPLETIVVNATKGILLPNGTGQEAMFGTEKIAVDNTTNALLDVVTKAGQIKQKVDKALESSPVNPAHVGMALGLVLGGPANLVKSIVVDSVIGEKIEEVKQPIIRDITAGLQNTDGETIDLILGNKQQIQSSGNETAQQLVDQLQWSKDGVGVITDIVLGAGAGVVGGKIVKGKDSETKVTQPNGNSSLDPDLSIQVNGIPGGKSNTANNSSKKEIIVDTSKSQKGSKEYEILNNPPANSHVKLDNGKEFKTNSFGLVEELSYVPKLEKVKRDNRQTAVGKLGKDGDVGGHYQACTLNGTCDRFNLFPQNSNFNNSQYKSWEYEIKRNVSKGEINGPITTKVIRLDPSNVRPDKLEIRYVLNGKPVIKYFNNEPSKK</sequence>
<dbReference type="NCBIfam" id="TIGR01901">
    <property type="entry name" value="adhes_NPXG"/>
    <property type="match status" value="1"/>
</dbReference>
<proteinExistence type="predicted"/>
<feature type="region of interest" description="Disordered" evidence="1">
    <location>
        <begin position="2690"/>
        <end position="2713"/>
    </location>
</feature>
<keyword evidence="5" id="KW-1185">Reference proteome</keyword>
<evidence type="ECO:0000256" key="1">
    <source>
        <dbReference type="SAM" id="MobiDB-lite"/>
    </source>
</evidence>
<feature type="compositionally biased region" description="Polar residues" evidence="1">
    <location>
        <begin position="3201"/>
        <end position="3215"/>
    </location>
</feature>
<dbReference type="InterPro" id="IPR008638">
    <property type="entry name" value="FhaB/CdiA-like_TPS"/>
</dbReference>
<dbReference type="InterPro" id="IPR010069">
    <property type="entry name" value="CdiA_FHA1_rpt"/>
</dbReference>